<keyword evidence="10" id="KW-1185">Reference proteome</keyword>
<keyword evidence="3 7" id="KW-0812">Transmembrane</keyword>
<feature type="transmembrane region" description="Helical" evidence="7">
    <location>
        <begin position="276"/>
        <end position="293"/>
    </location>
</feature>
<keyword evidence="4 7" id="KW-1133">Transmembrane helix</keyword>
<comment type="similarity">
    <text evidence="6">Belongs to the ThrE exporter (TC 2.A.79) family.</text>
</comment>
<protein>
    <submittedName>
        <fullName evidence="9">Threonine/serine exporter family protein</fullName>
    </submittedName>
</protein>
<evidence type="ECO:0000313" key="9">
    <source>
        <dbReference type="EMBL" id="NGN67345.1"/>
    </source>
</evidence>
<dbReference type="Pfam" id="PF06738">
    <property type="entry name" value="ThrE"/>
    <property type="match status" value="1"/>
</dbReference>
<dbReference type="Proteomes" id="UP000481583">
    <property type="component" value="Unassembled WGS sequence"/>
</dbReference>
<sequence length="420" mass="43726">MTAAAPVSPSASASADEVLGLVARLAEKLVAGGYEGTLGVEDCLRSVAGAYGYRAEVTVLAESAVIVIDGKTRVVAHAPEIPQLDQVSAFKPWLADVTAGRVPLSVARRRLERIAAMPPPYPPWARVLGVVLFSVGFGVSIQPTWQEVRVTAVLGLVVGLIQVGGQVLRRPPWLAPLIASTVVSLAVLTAAKYGWVQGGTVELMIPVLFVFIPGDAITMAMVELSVGRITAGSARLMQSLAVLATLAFGPVLAAAVLHLRQHEIFDTPVAPTLGPWAGWFGWTVFTVGLLLVFGMRVADLPWSLAMVLGTYGVQMVATRLLGNVGGTFVAASLMAVACLLLDRRQDVPPAFVLYLAPFFLLTPGAHGLRGLDVMLGGSVAGASDLAGMFTLIGAIALGMLTASALFPKALTAGTTTKGES</sequence>
<dbReference type="RefSeq" id="WP_165240640.1">
    <property type="nucleotide sequence ID" value="NZ_JAAKZV010000137.1"/>
</dbReference>
<reference evidence="9 10" key="1">
    <citation type="submission" date="2020-02" db="EMBL/GenBank/DDBJ databases">
        <title>Whole-genome analyses of novel actinobacteria.</title>
        <authorList>
            <person name="Sahin N."/>
        </authorList>
    </citation>
    <scope>NUCLEOTIDE SEQUENCE [LARGE SCALE GENOMIC DNA]</scope>
    <source>
        <strain evidence="9 10">A7024</strain>
    </source>
</reference>
<feature type="transmembrane region" description="Helical" evidence="7">
    <location>
        <begin position="323"/>
        <end position="341"/>
    </location>
</feature>
<dbReference type="GO" id="GO:0005886">
    <property type="term" value="C:plasma membrane"/>
    <property type="evidence" value="ECO:0007669"/>
    <property type="project" value="UniProtKB-SubCell"/>
</dbReference>
<evidence type="ECO:0000313" key="10">
    <source>
        <dbReference type="Proteomes" id="UP000481583"/>
    </source>
</evidence>
<evidence type="ECO:0000256" key="7">
    <source>
        <dbReference type="SAM" id="Phobius"/>
    </source>
</evidence>
<comment type="subcellular location">
    <subcellularLocation>
        <location evidence="1">Cell membrane</location>
        <topology evidence="1">Multi-pass membrane protein</topology>
    </subcellularLocation>
</comment>
<feature type="transmembrane region" description="Helical" evidence="7">
    <location>
        <begin position="173"/>
        <end position="191"/>
    </location>
</feature>
<feature type="transmembrane region" description="Helical" evidence="7">
    <location>
        <begin position="236"/>
        <end position="256"/>
    </location>
</feature>
<feature type="transmembrane region" description="Helical" evidence="7">
    <location>
        <begin position="385"/>
        <end position="406"/>
    </location>
</feature>
<dbReference type="AlphaFoldDB" id="A0A6G4U537"/>
<evidence type="ECO:0000256" key="6">
    <source>
        <dbReference type="ARBA" id="ARBA00034125"/>
    </source>
</evidence>
<evidence type="ECO:0000259" key="8">
    <source>
        <dbReference type="Pfam" id="PF06738"/>
    </source>
</evidence>
<dbReference type="EMBL" id="JAAKZV010000137">
    <property type="protein sequence ID" value="NGN67345.1"/>
    <property type="molecule type" value="Genomic_DNA"/>
</dbReference>
<evidence type="ECO:0000256" key="1">
    <source>
        <dbReference type="ARBA" id="ARBA00004651"/>
    </source>
</evidence>
<evidence type="ECO:0000256" key="5">
    <source>
        <dbReference type="ARBA" id="ARBA00023136"/>
    </source>
</evidence>
<feature type="transmembrane region" description="Helical" evidence="7">
    <location>
        <begin position="148"/>
        <end position="168"/>
    </location>
</feature>
<comment type="caution">
    <text evidence="9">The sequence shown here is derived from an EMBL/GenBank/DDBJ whole genome shotgun (WGS) entry which is preliminary data.</text>
</comment>
<keyword evidence="5 7" id="KW-0472">Membrane</keyword>
<dbReference type="InterPro" id="IPR050539">
    <property type="entry name" value="ThrE_Dicarb/AminoAcid_Exp"/>
</dbReference>
<proteinExistence type="inferred from homology"/>
<evidence type="ECO:0000256" key="2">
    <source>
        <dbReference type="ARBA" id="ARBA00022475"/>
    </source>
</evidence>
<feature type="transmembrane region" description="Helical" evidence="7">
    <location>
        <begin position="123"/>
        <end position="142"/>
    </location>
</feature>
<organism evidence="9 10">
    <name type="scientific">Streptomyces coryli</name>
    <dbReference type="NCBI Taxonomy" id="1128680"/>
    <lineage>
        <taxon>Bacteria</taxon>
        <taxon>Bacillati</taxon>
        <taxon>Actinomycetota</taxon>
        <taxon>Actinomycetes</taxon>
        <taxon>Kitasatosporales</taxon>
        <taxon>Streptomycetaceae</taxon>
        <taxon>Streptomyces</taxon>
    </lineage>
</organism>
<name>A0A6G4U537_9ACTN</name>
<evidence type="ECO:0000256" key="4">
    <source>
        <dbReference type="ARBA" id="ARBA00022989"/>
    </source>
</evidence>
<dbReference type="PANTHER" id="PTHR34390">
    <property type="entry name" value="UPF0442 PROTEIN YJJB-RELATED"/>
    <property type="match status" value="1"/>
</dbReference>
<dbReference type="InterPro" id="IPR010619">
    <property type="entry name" value="ThrE-like_N"/>
</dbReference>
<feature type="transmembrane region" description="Helical" evidence="7">
    <location>
        <begin position="348"/>
        <end position="365"/>
    </location>
</feature>
<gene>
    <name evidence="9" type="ORF">G5C51_26005</name>
</gene>
<accession>A0A6G4U537</accession>
<dbReference type="GO" id="GO:0022857">
    <property type="term" value="F:transmembrane transporter activity"/>
    <property type="evidence" value="ECO:0007669"/>
    <property type="project" value="InterPro"/>
</dbReference>
<dbReference type="GO" id="GO:0015744">
    <property type="term" value="P:succinate transport"/>
    <property type="evidence" value="ECO:0007669"/>
    <property type="project" value="TreeGrafter"/>
</dbReference>
<feature type="transmembrane region" description="Helical" evidence="7">
    <location>
        <begin position="203"/>
        <end position="224"/>
    </location>
</feature>
<feature type="domain" description="Threonine/serine exporter-like N-terminal" evidence="8">
    <location>
        <begin position="22"/>
        <end position="256"/>
    </location>
</feature>
<keyword evidence="2" id="KW-1003">Cell membrane</keyword>
<evidence type="ECO:0000256" key="3">
    <source>
        <dbReference type="ARBA" id="ARBA00022692"/>
    </source>
</evidence>